<dbReference type="Proteomes" id="UP000789920">
    <property type="component" value="Unassembled WGS sequence"/>
</dbReference>
<accession>A0ACA9S6W6</accession>
<evidence type="ECO:0000313" key="1">
    <source>
        <dbReference type="EMBL" id="CAG8830082.1"/>
    </source>
</evidence>
<name>A0ACA9S6W6_9GLOM</name>
<reference evidence="1" key="1">
    <citation type="submission" date="2021-06" db="EMBL/GenBank/DDBJ databases">
        <authorList>
            <person name="Kallberg Y."/>
            <person name="Tangrot J."/>
            <person name="Rosling A."/>
        </authorList>
    </citation>
    <scope>NUCLEOTIDE SEQUENCE</scope>
    <source>
        <strain evidence="1">MA461A</strain>
    </source>
</reference>
<comment type="caution">
    <text evidence="1">The sequence shown here is derived from an EMBL/GenBank/DDBJ whole genome shotgun (WGS) entry which is preliminary data.</text>
</comment>
<evidence type="ECO:0000313" key="2">
    <source>
        <dbReference type="Proteomes" id="UP000789920"/>
    </source>
</evidence>
<gene>
    <name evidence="1" type="ORF">RPERSI_LOCUS27684</name>
</gene>
<keyword evidence="2" id="KW-1185">Reference proteome</keyword>
<sequence>MTKTQAEEWSDCESDKDDYNTPEGYKANVGQEYKATEEDLRNEFKEA</sequence>
<protein>
    <submittedName>
        <fullName evidence="1">26911_t:CDS:1</fullName>
    </submittedName>
</protein>
<dbReference type="EMBL" id="CAJVQC010098481">
    <property type="protein sequence ID" value="CAG8830082.1"/>
    <property type="molecule type" value="Genomic_DNA"/>
</dbReference>
<proteinExistence type="predicted"/>
<organism evidence="1 2">
    <name type="scientific">Racocetra persica</name>
    <dbReference type="NCBI Taxonomy" id="160502"/>
    <lineage>
        <taxon>Eukaryota</taxon>
        <taxon>Fungi</taxon>
        <taxon>Fungi incertae sedis</taxon>
        <taxon>Mucoromycota</taxon>
        <taxon>Glomeromycotina</taxon>
        <taxon>Glomeromycetes</taxon>
        <taxon>Diversisporales</taxon>
        <taxon>Gigasporaceae</taxon>
        <taxon>Racocetra</taxon>
    </lineage>
</organism>